<feature type="signal peptide" evidence="6">
    <location>
        <begin position="1"/>
        <end position="23"/>
    </location>
</feature>
<evidence type="ECO:0000256" key="1">
    <source>
        <dbReference type="ARBA" id="ARBA00004418"/>
    </source>
</evidence>
<dbReference type="GO" id="GO:0030288">
    <property type="term" value="C:outer membrane-bounded periplasmic space"/>
    <property type="evidence" value="ECO:0007669"/>
    <property type="project" value="TreeGrafter"/>
</dbReference>
<proteinExistence type="inferred from homology"/>
<name>H3ZCU4_9ALTE</name>
<dbReference type="Gene3D" id="1.20.120.1490">
    <property type="match status" value="1"/>
</dbReference>
<reference evidence="7 8" key="1">
    <citation type="journal article" date="2012" name="J. Bacteriol.">
        <title>Genome Sequence of Extracellular-Protease-Producing Alishewanella jeotgali Isolated from Traditional Korean Fermented Seafood.</title>
        <authorList>
            <person name="Jung J."/>
            <person name="Chun J."/>
            <person name="Park W."/>
        </authorList>
    </citation>
    <scope>NUCLEOTIDE SEQUENCE [LARGE SCALE GENOMIC DNA]</scope>
    <source>
        <strain evidence="7 8">KCTC 22429</strain>
    </source>
</reference>
<accession>H3ZCU4</accession>
<organism evidence="7 8">
    <name type="scientific">Alishewanella jeotgali KCTC 22429</name>
    <dbReference type="NCBI Taxonomy" id="1129374"/>
    <lineage>
        <taxon>Bacteria</taxon>
        <taxon>Pseudomonadati</taxon>
        <taxon>Pseudomonadota</taxon>
        <taxon>Gammaproteobacteria</taxon>
        <taxon>Alteromonadales</taxon>
        <taxon>Alteromonadaceae</taxon>
        <taxon>Alishewanella</taxon>
    </lineage>
</organism>
<evidence type="ECO:0000256" key="5">
    <source>
        <dbReference type="SAM" id="MobiDB-lite"/>
    </source>
</evidence>
<evidence type="ECO:0000313" key="7">
    <source>
        <dbReference type="EMBL" id="EHR41533.1"/>
    </source>
</evidence>
<keyword evidence="3 6" id="KW-0732">Signal</keyword>
<dbReference type="InterPro" id="IPR052211">
    <property type="entry name" value="Cpx_auxiliary_protein"/>
</dbReference>
<dbReference type="PATRIC" id="fig|1129374.4.peg.1168"/>
<dbReference type="STRING" id="1129374.AJE_05836"/>
<dbReference type="Proteomes" id="UP000012046">
    <property type="component" value="Unassembled WGS sequence"/>
</dbReference>
<feature type="region of interest" description="Disordered" evidence="5">
    <location>
        <begin position="122"/>
        <end position="161"/>
    </location>
</feature>
<protein>
    <submittedName>
        <fullName evidence="7">Spheroplast protein y</fullName>
    </submittedName>
</protein>
<dbReference type="AlphaFoldDB" id="H3ZCU4"/>
<comment type="caution">
    <text evidence="7">The sequence shown here is derived from an EMBL/GenBank/DDBJ whole genome shotgun (WGS) entry which is preliminary data.</text>
</comment>
<evidence type="ECO:0000256" key="6">
    <source>
        <dbReference type="SAM" id="SignalP"/>
    </source>
</evidence>
<dbReference type="InterPro" id="IPR012899">
    <property type="entry name" value="LTXXQ"/>
</dbReference>
<evidence type="ECO:0000256" key="4">
    <source>
        <dbReference type="ARBA" id="ARBA00022764"/>
    </source>
</evidence>
<dbReference type="eggNOG" id="COG3678">
    <property type="taxonomic scope" value="Bacteria"/>
</dbReference>
<feature type="region of interest" description="Disordered" evidence="5">
    <location>
        <begin position="60"/>
        <end position="83"/>
    </location>
</feature>
<dbReference type="EMBL" id="AHTH01000012">
    <property type="protein sequence ID" value="EHR41533.1"/>
    <property type="molecule type" value="Genomic_DNA"/>
</dbReference>
<dbReference type="PANTHER" id="PTHR38102">
    <property type="entry name" value="PERIPLASMIC CHAPERONE SPY"/>
    <property type="match status" value="1"/>
</dbReference>
<comment type="similarity">
    <text evidence="2">Belongs to the CpxP/Spy family.</text>
</comment>
<evidence type="ECO:0000313" key="8">
    <source>
        <dbReference type="Proteomes" id="UP000012046"/>
    </source>
</evidence>
<evidence type="ECO:0000256" key="2">
    <source>
        <dbReference type="ARBA" id="ARBA00008441"/>
    </source>
</evidence>
<comment type="subcellular location">
    <subcellularLocation>
        <location evidence="1">Periplasm</location>
    </subcellularLocation>
</comment>
<keyword evidence="8" id="KW-1185">Reference proteome</keyword>
<keyword evidence="4" id="KW-0574">Periplasm</keyword>
<dbReference type="GO" id="GO:0051082">
    <property type="term" value="F:unfolded protein binding"/>
    <property type="evidence" value="ECO:0007669"/>
    <property type="project" value="TreeGrafter"/>
</dbReference>
<dbReference type="PANTHER" id="PTHR38102:SF1">
    <property type="entry name" value="PERIPLASMIC CHAPERONE SPY"/>
    <property type="match status" value="1"/>
</dbReference>
<feature type="chain" id="PRO_5003591961" evidence="6">
    <location>
        <begin position="24"/>
        <end position="161"/>
    </location>
</feature>
<sequence length="161" mass="18570">MKTNTLILTLSTVLLLSSPLALAHPGKGWQGEGQRHERTMLPLKQLDLSAEQRAQIQSLMQQHREARQQQRNPEAMQQLLDAPQFDELAAQQLLAQRAEQREQHQLARLKLQHQIHQLLTPEQRQQLAELRSQRQSGEGKPWRQHSGERKERKARQPANAG</sequence>
<evidence type="ECO:0000256" key="3">
    <source>
        <dbReference type="ARBA" id="ARBA00022729"/>
    </source>
</evidence>
<dbReference type="Pfam" id="PF07813">
    <property type="entry name" value="LTXXQ"/>
    <property type="match status" value="1"/>
</dbReference>
<gene>
    <name evidence="7" type="ORF">AJE_05836</name>
</gene>